<evidence type="ECO:0000256" key="6">
    <source>
        <dbReference type="ARBA" id="ARBA00022679"/>
    </source>
</evidence>
<dbReference type="GO" id="GO:0006508">
    <property type="term" value="P:proteolysis"/>
    <property type="evidence" value="ECO:0007669"/>
    <property type="project" value="UniProtKB-KW"/>
</dbReference>
<evidence type="ECO:0000256" key="2">
    <source>
        <dbReference type="ARBA" id="ARBA00022475"/>
    </source>
</evidence>
<feature type="transmembrane region" description="Helical" evidence="15">
    <location>
        <begin position="36"/>
        <end position="59"/>
    </location>
</feature>
<keyword evidence="8" id="KW-0133">Cell shape</keyword>
<organism evidence="18 19">
    <name type="scientific">Candidatus Yanofskybacteria bacterium RIFCSPLOWO2_12_FULL_43_11b</name>
    <dbReference type="NCBI Taxonomy" id="1802710"/>
    <lineage>
        <taxon>Bacteria</taxon>
        <taxon>Candidatus Yanofskyibacteriota</taxon>
    </lineage>
</organism>
<dbReference type="InterPro" id="IPR036950">
    <property type="entry name" value="PBP_transglycosylase"/>
</dbReference>
<evidence type="ECO:0000256" key="9">
    <source>
        <dbReference type="ARBA" id="ARBA00022984"/>
    </source>
</evidence>
<keyword evidence="9" id="KW-0573">Peptidoglycan synthesis</keyword>
<keyword evidence="2" id="KW-1003">Cell membrane</keyword>
<evidence type="ECO:0000256" key="13">
    <source>
        <dbReference type="ARBA" id="ARBA00044770"/>
    </source>
</evidence>
<keyword evidence="4" id="KW-0645">Protease</keyword>
<gene>
    <name evidence="18" type="ORF">A3G51_01740</name>
</gene>
<dbReference type="GO" id="GO:0008658">
    <property type="term" value="F:penicillin binding"/>
    <property type="evidence" value="ECO:0007669"/>
    <property type="project" value="InterPro"/>
</dbReference>
<dbReference type="SUPFAM" id="SSF53955">
    <property type="entry name" value="Lysozyme-like"/>
    <property type="match status" value="1"/>
</dbReference>
<feature type="domain" description="Penicillin-binding protein transpeptidase" evidence="16">
    <location>
        <begin position="425"/>
        <end position="677"/>
    </location>
</feature>
<dbReference type="Pfam" id="PF00912">
    <property type="entry name" value="Transgly"/>
    <property type="match status" value="1"/>
</dbReference>
<evidence type="ECO:0000259" key="17">
    <source>
        <dbReference type="Pfam" id="PF00912"/>
    </source>
</evidence>
<evidence type="ECO:0000256" key="4">
    <source>
        <dbReference type="ARBA" id="ARBA00022670"/>
    </source>
</evidence>
<feature type="domain" description="Glycosyl transferase family 51" evidence="17">
    <location>
        <begin position="106"/>
        <end position="275"/>
    </location>
</feature>
<evidence type="ECO:0000256" key="12">
    <source>
        <dbReference type="ARBA" id="ARBA00023316"/>
    </source>
</evidence>
<dbReference type="GO" id="GO:0004180">
    <property type="term" value="F:carboxypeptidase activity"/>
    <property type="evidence" value="ECO:0007669"/>
    <property type="project" value="UniProtKB-KW"/>
</dbReference>
<dbReference type="GO" id="GO:0008360">
    <property type="term" value="P:regulation of cell shape"/>
    <property type="evidence" value="ECO:0007669"/>
    <property type="project" value="UniProtKB-KW"/>
</dbReference>
<dbReference type="GO" id="GO:0009252">
    <property type="term" value="P:peptidoglycan biosynthetic process"/>
    <property type="evidence" value="ECO:0007669"/>
    <property type="project" value="UniProtKB-KW"/>
</dbReference>
<accession>A0A1F8H8F6</accession>
<keyword evidence="15" id="KW-0812">Transmembrane</keyword>
<dbReference type="EMBL" id="MGKY01000016">
    <property type="protein sequence ID" value="OGN33470.1"/>
    <property type="molecule type" value="Genomic_DNA"/>
</dbReference>
<dbReference type="GO" id="GO:0005886">
    <property type="term" value="C:plasma membrane"/>
    <property type="evidence" value="ECO:0007669"/>
    <property type="project" value="UniProtKB-SubCell"/>
</dbReference>
<keyword evidence="5" id="KW-0328">Glycosyltransferase</keyword>
<dbReference type="EC" id="2.4.99.28" evidence="13"/>
<dbReference type="PANTHER" id="PTHR32282">
    <property type="entry name" value="BINDING PROTEIN TRANSPEPTIDASE, PUTATIVE-RELATED"/>
    <property type="match status" value="1"/>
</dbReference>
<evidence type="ECO:0000313" key="18">
    <source>
        <dbReference type="EMBL" id="OGN33470.1"/>
    </source>
</evidence>
<dbReference type="AlphaFoldDB" id="A0A1F8H8F6"/>
<keyword evidence="15" id="KW-1133">Transmembrane helix</keyword>
<evidence type="ECO:0000256" key="15">
    <source>
        <dbReference type="SAM" id="Phobius"/>
    </source>
</evidence>
<proteinExistence type="predicted"/>
<evidence type="ECO:0000256" key="5">
    <source>
        <dbReference type="ARBA" id="ARBA00022676"/>
    </source>
</evidence>
<keyword evidence="6" id="KW-0808">Transferase</keyword>
<evidence type="ECO:0000256" key="7">
    <source>
        <dbReference type="ARBA" id="ARBA00022801"/>
    </source>
</evidence>
<name>A0A1F8H8F6_9BACT</name>
<sequence>MKRLWSKSRELLDFIPESLRTDYWIIVFKRRSWPKWVFLALFLSLLAGTASFGFGWWYMFKYDGCFFNLGCLTDDKGQPLDLEKLARSEFKKASYVYAKNGEETGKYFEEIRDPVRLDEVPKLLQNAFLAAEDKRFYQHSGIDITAIVSAAVGNGLRSRGINIWRRSGGASTITQQLARLEFADEVSDFKTRAQTLSRKLKEARLAIRLEKRYSKKEIFGTYLNYIWLGHGAHGVVSGSMRYWGKNIRKEPLSIREAAILASINKYPVLYDPVFHRPLEPKIDKNTAPEAAAKLQEEYEEKLARETIRMATAKDRYNFVLERMRNNGSISLKEYEENLFQKDKNPNTEELARLSPWKNPAYGYSNRLVKEMLLSWGYSDEDLLYYGGLRIYTTFDPVLQRIASEEFERHLAFLNQSKKPEDRLNGAFVAIEVKTGNILALSGGNDFNETQYNRAMASRSPGSGFKPFTYAAAIEYLHKDFFDQICNCPFAMRGGGGKTWAPQNFREENPVPYGYIPLSTGLIRSVNLPTLNLAREIGMKAIVQLSNNMGVHGNPGMIRDSDGEIWFKKPGYEIKGGLVPLLPTAIGASDVNLIELANAYAVFFRGGTYVRPTLVREIKSAYGDETIFRAEPPTGKIILSESTSNKILALMRAVTKIGTSKISMRGIEQQVACKTGTSDGPRDVSMWCGTPELVIAVRFGMDDYRIIELPEYMAKVSGQTDMQVSGGWVAGPLVRRIVDRIYAERKKIEFSPAVEAELQRLLNQ</sequence>
<evidence type="ECO:0000256" key="3">
    <source>
        <dbReference type="ARBA" id="ARBA00022645"/>
    </source>
</evidence>
<dbReference type="InterPro" id="IPR001460">
    <property type="entry name" value="PCN-bd_Tpept"/>
</dbReference>
<evidence type="ECO:0000256" key="1">
    <source>
        <dbReference type="ARBA" id="ARBA00004236"/>
    </source>
</evidence>
<dbReference type="InterPro" id="IPR001264">
    <property type="entry name" value="Glyco_trans_51"/>
</dbReference>
<dbReference type="Gene3D" id="3.40.710.10">
    <property type="entry name" value="DD-peptidase/beta-lactamase superfamily"/>
    <property type="match status" value="1"/>
</dbReference>
<keyword evidence="10 15" id="KW-0472">Membrane</keyword>
<evidence type="ECO:0000313" key="19">
    <source>
        <dbReference type="Proteomes" id="UP000177745"/>
    </source>
</evidence>
<comment type="caution">
    <text evidence="18">The sequence shown here is derived from an EMBL/GenBank/DDBJ whole genome shotgun (WGS) entry which is preliminary data.</text>
</comment>
<dbReference type="PANTHER" id="PTHR32282:SF11">
    <property type="entry name" value="PENICILLIN-BINDING PROTEIN 1B"/>
    <property type="match status" value="1"/>
</dbReference>
<dbReference type="Proteomes" id="UP000177745">
    <property type="component" value="Unassembled WGS sequence"/>
</dbReference>
<keyword evidence="7" id="KW-0378">Hydrolase</keyword>
<dbReference type="GO" id="GO:0008955">
    <property type="term" value="F:peptidoglycan glycosyltransferase activity"/>
    <property type="evidence" value="ECO:0007669"/>
    <property type="project" value="UniProtKB-EC"/>
</dbReference>
<keyword evidence="11" id="KW-0511">Multifunctional enzyme</keyword>
<protein>
    <recommendedName>
        <fullName evidence="13">peptidoglycan glycosyltransferase</fullName>
        <ecNumber evidence="13">2.4.99.28</ecNumber>
    </recommendedName>
</protein>
<evidence type="ECO:0000256" key="10">
    <source>
        <dbReference type="ARBA" id="ARBA00023136"/>
    </source>
</evidence>
<evidence type="ECO:0000256" key="11">
    <source>
        <dbReference type="ARBA" id="ARBA00023268"/>
    </source>
</evidence>
<evidence type="ECO:0000256" key="14">
    <source>
        <dbReference type="ARBA" id="ARBA00049902"/>
    </source>
</evidence>
<dbReference type="InterPro" id="IPR012338">
    <property type="entry name" value="Beta-lactam/transpept-like"/>
</dbReference>
<dbReference type="GO" id="GO:0071555">
    <property type="term" value="P:cell wall organization"/>
    <property type="evidence" value="ECO:0007669"/>
    <property type="project" value="UniProtKB-KW"/>
</dbReference>
<dbReference type="Pfam" id="PF00905">
    <property type="entry name" value="Transpeptidase"/>
    <property type="match status" value="1"/>
</dbReference>
<dbReference type="Gene3D" id="1.10.3810.10">
    <property type="entry name" value="Biosynthetic peptidoglycan transglycosylase-like"/>
    <property type="match status" value="1"/>
</dbReference>
<reference evidence="18 19" key="1">
    <citation type="journal article" date="2016" name="Nat. Commun.">
        <title>Thousands of microbial genomes shed light on interconnected biogeochemical processes in an aquifer system.</title>
        <authorList>
            <person name="Anantharaman K."/>
            <person name="Brown C.T."/>
            <person name="Hug L.A."/>
            <person name="Sharon I."/>
            <person name="Castelle C.J."/>
            <person name="Probst A.J."/>
            <person name="Thomas B.C."/>
            <person name="Singh A."/>
            <person name="Wilkins M.J."/>
            <person name="Karaoz U."/>
            <person name="Brodie E.L."/>
            <person name="Williams K.H."/>
            <person name="Hubbard S.S."/>
            <person name="Banfield J.F."/>
        </authorList>
    </citation>
    <scope>NUCLEOTIDE SEQUENCE [LARGE SCALE GENOMIC DNA]</scope>
</reference>
<comment type="catalytic activity">
    <reaction evidence="14">
        <text>[GlcNAc-(1-&gt;4)-Mur2Ac(oyl-L-Ala-gamma-D-Glu-L-Lys-D-Ala-D-Ala)](n)-di-trans,octa-cis-undecaprenyl diphosphate + beta-D-GlcNAc-(1-&gt;4)-Mur2Ac(oyl-L-Ala-gamma-D-Glu-L-Lys-D-Ala-D-Ala)-di-trans,octa-cis-undecaprenyl diphosphate = [GlcNAc-(1-&gt;4)-Mur2Ac(oyl-L-Ala-gamma-D-Glu-L-Lys-D-Ala-D-Ala)](n+1)-di-trans,octa-cis-undecaprenyl diphosphate + di-trans,octa-cis-undecaprenyl diphosphate + H(+)</text>
        <dbReference type="Rhea" id="RHEA:23708"/>
        <dbReference type="Rhea" id="RHEA-COMP:9602"/>
        <dbReference type="Rhea" id="RHEA-COMP:9603"/>
        <dbReference type="ChEBI" id="CHEBI:15378"/>
        <dbReference type="ChEBI" id="CHEBI:58405"/>
        <dbReference type="ChEBI" id="CHEBI:60033"/>
        <dbReference type="ChEBI" id="CHEBI:78435"/>
        <dbReference type="EC" id="2.4.99.28"/>
    </reaction>
</comment>
<dbReference type="GO" id="GO:0030288">
    <property type="term" value="C:outer membrane-bounded periplasmic space"/>
    <property type="evidence" value="ECO:0007669"/>
    <property type="project" value="TreeGrafter"/>
</dbReference>
<dbReference type="SUPFAM" id="SSF56601">
    <property type="entry name" value="beta-lactamase/transpeptidase-like"/>
    <property type="match status" value="1"/>
</dbReference>
<dbReference type="InterPro" id="IPR023346">
    <property type="entry name" value="Lysozyme-like_dom_sf"/>
</dbReference>
<keyword evidence="12" id="KW-0961">Cell wall biogenesis/degradation</keyword>
<comment type="subcellular location">
    <subcellularLocation>
        <location evidence="1">Cell membrane</location>
    </subcellularLocation>
</comment>
<keyword evidence="3" id="KW-0121">Carboxypeptidase</keyword>
<evidence type="ECO:0000256" key="8">
    <source>
        <dbReference type="ARBA" id="ARBA00022960"/>
    </source>
</evidence>
<dbReference type="InterPro" id="IPR050396">
    <property type="entry name" value="Glycosyltr_51/Transpeptidase"/>
</dbReference>
<evidence type="ECO:0000259" key="16">
    <source>
        <dbReference type="Pfam" id="PF00905"/>
    </source>
</evidence>